<feature type="domain" description="RING-type" evidence="5">
    <location>
        <begin position="45"/>
        <end position="91"/>
    </location>
</feature>
<dbReference type="InterPro" id="IPR013083">
    <property type="entry name" value="Znf_RING/FYVE/PHD"/>
</dbReference>
<dbReference type="InterPro" id="IPR001293">
    <property type="entry name" value="Znf_TRAF"/>
</dbReference>
<name>A0A8J8T1G8_HALGN</name>
<protein>
    <recommendedName>
        <fullName evidence="9">RING-type domain-containing protein</fullName>
    </recommendedName>
</protein>
<feature type="zinc finger region" description="TRAF-type" evidence="4">
    <location>
        <begin position="134"/>
        <end position="182"/>
    </location>
</feature>
<dbReference type="GO" id="GO:0008270">
    <property type="term" value="F:zinc ion binding"/>
    <property type="evidence" value="ECO:0007669"/>
    <property type="project" value="UniProtKB-KW"/>
</dbReference>
<keyword evidence="1 4" id="KW-0479">Metal-binding</keyword>
<dbReference type="SUPFAM" id="SSF49599">
    <property type="entry name" value="TRAF domain-like"/>
    <property type="match status" value="1"/>
</dbReference>
<dbReference type="AlphaFoldDB" id="A0A8J8T1G8"/>
<dbReference type="SUPFAM" id="SSF57850">
    <property type="entry name" value="RING/U-box"/>
    <property type="match status" value="1"/>
</dbReference>
<dbReference type="PROSITE" id="PS50145">
    <property type="entry name" value="ZF_TRAF"/>
    <property type="match status" value="1"/>
</dbReference>
<proteinExistence type="predicted"/>
<keyword evidence="3 4" id="KW-0862">Zinc</keyword>
<sequence length="446" mass="51009">MIEERKLRKEIFDKKIKDWNKGNTLISAIAGGLVGNTGWPEELCCTICMSGAVYQPVECKACQNLFCKLCKDKWEDSQRIIQGRQPSCPLCLVAPFATVPINRIVQSYLGRQVIPACKICKIEKQFAYEEYLKHLEDECPKVKVECPINDCSRPILRERLQDHLFEECQHCTFQCQGCNSKFIAQEYMKHDCIPYLQNKIMKQQEQILSLESEAQKVWQTNKLYASKIESLTVELEKNKVGMKAQDKKLNQLTTELLVAKESQKKCQSELEGAQSIINQLLYSQEPPSLPQTKPTTHECLHTMKPINELLTTKLIGIVHMTFSQWTQVKCEICKFVLPSNSKKLVSIMCTEKKQLTFKKQASPCKKGCKGCQGMKTAVWTSKDHKCVACCRRFQSIINSVNQKGNDTAETHNVIGFECESGKHRYCLDCSKLINKDIQKESNNNKK</sequence>
<evidence type="ECO:0000259" key="5">
    <source>
        <dbReference type="PROSITE" id="PS50089"/>
    </source>
</evidence>
<dbReference type="OrthoDB" id="6475149at2759"/>
<evidence type="ECO:0000313" key="8">
    <source>
        <dbReference type="Proteomes" id="UP000785679"/>
    </source>
</evidence>
<dbReference type="EMBL" id="RRYP01010009">
    <property type="protein sequence ID" value="TNV78679.1"/>
    <property type="molecule type" value="Genomic_DNA"/>
</dbReference>
<dbReference type="PROSITE" id="PS50089">
    <property type="entry name" value="ZF_RING_2"/>
    <property type="match status" value="1"/>
</dbReference>
<evidence type="ECO:0000256" key="4">
    <source>
        <dbReference type="PROSITE-ProRule" id="PRU00207"/>
    </source>
</evidence>
<evidence type="ECO:0008006" key="9">
    <source>
        <dbReference type="Google" id="ProtNLM"/>
    </source>
</evidence>
<keyword evidence="2 4" id="KW-0863">Zinc-finger</keyword>
<organism evidence="7 8">
    <name type="scientific">Halteria grandinella</name>
    <dbReference type="NCBI Taxonomy" id="5974"/>
    <lineage>
        <taxon>Eukaryota</taxon>
        <taxon>Sar</taxon>
        <taxon>Alveolata</taxon>
        <taxon>Ciliophora</taxon>
        <taxon>Intramacronucleata</taxon>
        <taxon>Spirotrichea</taxon>
        <taxon>Stichotrichia</taxon>
        <taxon>Sporadotrichida</taxon>
        <taxon>Halteriidae</taxon>
        <taxon>Halteria</taxon>
    </lineage>
</organism>
<evidence type="ECO:0000256" key="1">
    <source>
        <dbReference type="ARBA" id="ARBA00022723"/>
    </source>
</evidence>
<evidence type="ECO:0000256" key="2">
    <source>
        <dbReference type="ARBA" id="ARBA00022771"/>
    </source>
</evidence>
<evidence type="ECO:0000256" key="3">
    <source>
        <dbReference type="ARBA" id="ARBA00022833"/>
    </source>
</evidence>
<comment type="caution">
    <text evidence="7">The sequence shown here is derived from an EMBL/GenBank/DDBJ whole genome shotgun (WGS) entry which is preliminary data.</text>
</comment>
<dbReference type="Gene3D" id="3.30.40.10">
    <property type="entry name" value="Zinc/RING finger domain, C3HC4 (zinc finger)"/>
    <property type="match status" value="2"/>
</dbReference>
<dbReference type="Proteomes" id="UP000785679">
    <property type="component" value="Unassembled WGS sequence"/>
</dbReference>
<dbReference type="Pfam" id="PF02176">
    <property type="entry name" value="zf-TRAF"/>
    <property type="match status" value="1"/>
</dbReference>
<keyword evidence="8" id="KW-1185">Reference proteome</keyword>
<feature type="domain" description="TRAF-type" evidence="6">
    <location>
        <begin position="134"/>
        <end position="182"/>
    </location>
</feature>
<reference evidence="7" key="1">
    <citation type="submission" date="2019-06" db="EMBL/GenBank/DDBJ databases">
        <authorList>
            <person name="Zheng W."/>
        </authorList>
    </citation>
    <scope>NUCLEOTIDE SEQUENCE</scope>
    <source>
        <strain evidence="7">QDHG01</strain>
    </source>
</reference>
<dbReference type="InterPro" id="IPR001841">
    <property type="entry name" value="Znf_RING"/>
</dbReference>
<evidence type="ECO:0000259" key="6">
    <source>
        <dbReference type="PROSITE" id="PS50145"/>
    </source>
</evidence>
<accession>A0A8J8T1G8</accession>
<gene>
    <name evidence="7" type="ORF">FGO68_gene6787</name>
</gene>
<evidence type="ECO:0000313" key="7">
    <source>
        <dbReference type="EMBL" id="TNV78679.1"/>
    </source>
</evidence>